<reference evidence="1 2" key="1">
    <citation type="submission" date="2024-01" db="EMBL/GenBank/DDBJ databases">
        <title>The genomes of 5 underutilized Papilionoideae crops provide insights into root nodulation and disease resistanc.</title>
        <authorList>
            <person name="Jiang F."/>
        </authorList>
    </citation>
    <scope>NUCLEOTIDE SEQUENCE [LARGE SCALE GENOMIC DNA]</scope>
    <source>
        <strain evidence="1">LVBAO_FW01</strain>
        <tissue evidence="1">Leaves</tissue>
    </source>
</reference>
<accession>A0AAN9PRK6</accession>
<evidence type="ECO:0000313" key="1">
    <source>
        <dbReference type="EMBL" id="KAK7307654.1"/>
    </source>
</evidence>
<dbReference type="EMBL" id="JAYMYQ010000010">
    <property type="protein sequence ID" value="KAK7307654.1"/>
    <property type="molecule type" value="Genomic_DNA"/>
</dbReference>
<organism evidence="1 2">
    <name type="scientific">Canavalia gladiata</name>
    <name type="common">Sword bean</name>
    <name type="synonym">Dolichos gladiatus</name>
    <dbReference type="NCBI Taxonomy" id="3824"/>
    <lineage>
        <taxon>Eukaryota</taxon>
        <taxon>Viridiplantae</taxon>
        <taxon>Streptophyta</taxon>
        <taxon>Embryophyta</taxon>
        <taxon>Tracheophyta</taxon>
        <taxon>Spermatophyta</taxon>
        <taxon>Magnoliopsida</taxon>
        <taxon>eudicotyledons</taxon>
        <taxon>Gunneridae</taxon>
        <taxon>Pentapetalae</taxon>
        <taxon>rosids</taxon>
        <taxon>fabids</taxon>
        <taxon>Fabales</taxon>
        <taxon>Fabaceae</taxon>
        <taxon>Papilionoideae</taxon>
        <taxon>50 kb inversion clade</taxon>
        <taxon>NPAAA clade</taxon>
        <taxon>indigoferoid/millettioid clade</taxon>
        <taxon>Phaseoleae</taxon>
        <taxon>Canavalia</taxon>
    </lineage>
</organism>
<comment type="caution">
    <text evidence="1">The sequence shown here is derived from an EMBL/GenBank/DDBJ whole genome shotgun (WGS) entry which is preliminary data.</text>
</comment>
<protein>
    <submittedName>
        <fullName evidence="1">Uncharacterized protein</fullName>
    </submittedName>
</protein>
<dbReference type="Proteomes" id="UP001367508">
    <property type="component" value="Unassembled WGS sequence"/>
</dbReference>
<sequence length="73" mass="8778">MNIPVFYYLNCIFLRLFTYLHDSSKFSWDYFNVHTVKNVVPNFRDYNTGNSSNLASILDVPTFIQHYDKQIYK</sequence>
<gene>
    <name evidence="1" type="ORF">VNO77_40900</name>
</gene>
<name>A0AAN9PRK6_CANGL</name>
<dbReference type="AlphaFoldDB" id="A0AAN9PRK6"/>
<evidence type="ECO:0000313" key="2">
    <source>
        <dbReference type="Proteomes" id="UP001367508"/>
    </source>
</evidence>
<proteinExistence type="predicted"/>
<keyword evidence="2" id="KW-1185">Reference proteome</keyword>